<accession>A0A4V6T6N9</accession>
<dbReference type="GO" id="GO:0047429">
    <property type="term" value="F:nucleoside triphosphate diphosphatase activity"/>
    <property type="evidence" value="ECO:0007669"/>
    <property type="project" value="TreeGrafter"/>
</dbReference>
<dbReference type="AlphaFoldDB" id="A0A4V6T6N9"/>
<dbReference type="GO" id="GO:0046061">
    <property type="term" value="P:dATP catabolic process"/>
    <property type="evidence" value="ECO:0007669"/>
    <property type="project" value="TreeGrafter"/>
</dbReference>
<dbReference type="GO" id="GO:0046076">
    <property type="term" value="P:dTTP catabolic process"/>
    <property type="evidence" value="ECO:0007669"/>
    <property type="project" value="TreeGrafter"/>
</dbReference>
<dbReference type="EMBL" id="STGY01000062">
    <property type="protein sequence ID" value="THV39806.1"/>
    <property type="molecule type" value="Genomic_DNA"/>
</dbReference>
<evidence type="ECO:0000259" key="2">
    <source>
        <dbReference type="Pfam" id="PF03819"/>
    </source>
</evidence>
<name>A0A4V6T6N9_9ACTN</name>
<dbReference type="PANTHER" id="PTHR30522">
    <property type="entry name" value="NUCLEOSIDE TRIPHOSPHATE PYROPHOSPHOHYDROLASE"/>
    <property type="match status" value="1"/>
</dbReference>
<feature type="compositionally biased region" description="Basic residues" evidence="1">
    <location>
        <begin position="49"/>
        <end position="78"/>
    </location>
</feature>
<dbReference type="InterPro" id="IPR004518">
    <property type="entry name" value="MazG-like_dom"/>
</dbReference>
<dbReference type="OrthoDB" id="9808939at2"/>
<evidence type="ECO:0000313" key="3">
    <source>
        <dbReference type="EMBL" id="THV39806.1"/>
    </source>
</evidence>
<evidence type="ECO:0000313" key="4">
    <source>
        <dbReference type="Proteomes" id="UP000308760"/>
    </source>
</evidence>
<dbReference type="GO" id="GO:0046052">
    <property type="term" value="P:UTP catabolic process"/>
    <property type="evidence" value="ECO:0007669"/>
    <property type="project" value="TreeGrafter"/>
</dbReference>
<dbReference type="GO" id="GO:0006203">
    <property type="term" value="P:dGTP catabolic process"/>
    <property type="evidence" value="ECO:0007669"/>
    <property type="project" value="TreeGrafter"/>
</dbReference>
<protein>
    <recommendedName>
        <fullName evidence="2">NTP pyrophosphohydrolase MazG-like domain-containing protein</fullName>
    </recommendedName>
</protein>
<feature type="compositionally biased region" description="Basic residues" evidence="1">
    <location>
        <begin position="99"/>
        <end position="116"/>
    </location>
</feature>
<evidence type="ECO:0000256" key="1">
    <source>
        <dbReference type="SAM" id="MobiDB-lite"/>
    </source>
</evidence>
<comment type="caution">
    <text evidence="3">The sequence shown here is derived from an EMBL/GenBank/DDBJ whole genome shotgun (WGS) entry which is preliminary data.</text>
</comment>
<dbReference type="GO" id="GO:0046081">
    <property type="term" value="P:dUTP catabolic process"/>
    <property type="evidence" value="ECO:0007669"/>
    <property type="project" value="TreeGrafter"/>
</dbReference>
<dbReference type="Pfam" id="PF03819">
    <property type="entry name" value="MazG"/>
    <property type="match status" value="1"/>
</dbReference>
<dbReference type="SUPFAM" id="SSF101386">
    <property type="entry name" value="all-alpha NTP pyrophosphatases"/>
    <property type="match status" value="1"/>
</dbReference>
<keyword evidence="4" id="KW-1185">Reference proteome</keyword>
<gene>
    <name evidence="3" type="ORF">FAB82_16695</name>
</gene>
<reference evidence="3 4" key="2">
    <citation type="submission" date="2019-05" db="EMBL/GenBank/DDBJ databases">
        <title>Glycomyces buryatensis sp. nov.</title>
        <authorList>
            <person name="Nikitina E."/>
        </authorList>
    </citation>
    <scope>NUCLEOTIDE SEQUENCE [LARGE SCALE GENOMIC DNA]</scope>
    <source>
        <strain evidence="3 4">18</strain>
    </source>
</reference>
<reference evidence="4" key="1">
    <citation type="submission" date="2019-04" db="EMBL/GenBank/DDBJ databases">
        <title>Nocardioides xinjiangensis sp. nov.</title>
        <authorList>
            <person name="Liu S."/>
        </authorList>
    </citation>
    <scope>NUCLEOTIDE SEQUENCE [LARGE SCALE GENOMIC DNA]</scope>
    <source>
        <strain evidence="4">18</strain>
    </source>
</reference>
<feature type="compositionally biased region" description="Basic residues" evidence="1">
    <location>
        <begin position="129"/>
        <end position="154"/>
    </location>
</feature>
<sequence>MRFPAGSRHVRRGRARQRGHRRRICRAGRRVPRGAGRGPDDVRLLQRPRAGRRVHPLHRTRPPTRTRGTRIPRRRGRTGRADRRGLQLLRDPPGPGRAPRAHRGRGRGRHHQRPVQHRTGQPDAGAGRAARRIQRRHERIRRGIRHRRQPALRPRRPEPHPGRFRSGDPAALSTVVWLLTSPRIPAGLLTVEAWDALQEAEAVAAFDEGPAALAIRDAGIDVAIVEDAADFLEEGGVWIVGEDGDEELREALAEYVADGTLELEIVYGSWDPPGARLLDLVAAVSRLHAEDGCPWHREQTHQSLGSYLLEESYEVLDAIASGDADELREELGDLLFQPLLHASLAEDFDVDDVAGDLVDKIIRRHPHVWGDADPDDLYDHWNEAKAAEKPERDHPADGVSRQLPALAFAAKVMDRFADLGKPIDLPALPDGVKFEADEAGDFLLAAVAAARAAGVDPELALRQSVIERAGIDQD</sequence>
<feature type="compositionally biased region" description="Basic residues" evidence="1">
    <location>
        <begin position="8"/>
        <end position="32"/>
    </location>
</feature>
<dbReference type="InterPro" id="IPR011551">
    <property type="entry name" value="NTP_PyrPHydrolase_MazG"/>
</dbReference>
<feature type="region of interest" description="Disordered" evidence="1">
    <location>
        <begin position="1"/>
        <end position="167"/>
    </location>
</feature>
<feature type="domain" description="NTP pyrophosphohydrolase MazG-like" evidence="2">
    <location>
        <begin position="299"/>
        <end position="369"/>
    </location>
</feature>
<dbReference type="GO" id="GO:0046047">
    <property type="term" value="P:TTP catabolic process"/>
    <property type="evidence" value="ECO:0007669"/>
    <property type="project" value="TreeGrafter"/>
</dbReference>
<dbReference type="CDD" id="cd11528">
    <property type="entry name" value="NTP-PPase_MazG_Nterm"/>
    <property type="match status" value="1"/>
</dbReference>
<organism evidence="3 4">
    <name type="scientific">Glycomyces buryatensis</name>
    <dbReference type="NCBI Taxonomy" id="2570927"/>
    <lineage>
        <taxon>Bacteria</taxon>
        <taxon>Bacillati</taxon>
        <taxon>Actinomycetota</taxon>
        <taxon>Actinomycetes</taxon>
        <taxon>Glycomycetales</taxon>
        <taxon>Glycomycetaceae</taxon>
        <taxon>Glycomyces</taxon>
    </lineage>
</organism>
<dbReference type="PANTHER" id="PTHR30522:SF0">
    <property type="entry name" value="NUCLEOSIDE TRIPHOSPHATE PYROPHOSPHOHYDROLASE"/>
    <property type="match status" value="1"/>
</dbReference>
<proteinExistence type="predicted"/>
<dbReference type="Gene3D" id="1.10.287.1080">
    <property type="entry name" value="MazG-like"/>
    <property type="match status" value="1"/>
</dbReference>
<dbReference type="InterPro" id="IPR048015">
    <property type="entry name" value="NTP-PPase_MazG-like_N"/>
</dbReference>
<dbReference type="Proteomes" id="UP000308760">
    <property type="component" value="Unassembled WGS sequence"/>
</dbReference>